<dbReference type="Pfam" id="PF12541">
    <property type="entry name" value="DUF3737"/>
    <property type="match status" value="1"/>
</dbReference>
<dbReference type="Proteomes" id="UP000198854">
    <property type="component" value="Unassembled WGS sequence"/>
</dbReference>
<gene>
    <name evidence="1" type="ORF">SAMN04488136_11173</name>
</gene>
<evidence type="ECO:0000313" key="1">
    <source>
        <dbReference type="EMBL" id="SDH23227.1"/>
    </source>
</evidence>
<dbReference type="Gene3D" id="2.160.20.10">
    <property type="entry name" value="Single-stranded right-handed beta-helix, Pectin lyase-like"/>
    <property type="match status" value="1"/>
</dbReference>
<name>A0A1G8AQN6_9VIBR</name>
<dbReference type="InterPro" id="IPR011050">
    <property type="entry name" value="Pectin_lyase_fold/virulence"/>
</dbReference>
<dbReference type="STRING" id="861298.SAMN04488136_11173"/>
<accession>A0A1G8AQN6</accession>
<evidence type="ECO:0000313" key="2">
    <source>
        <dbReference type="Proteomes" id="UP000198854"/>
    </source>
</evidence>
<sequence length="303" mass="34715">MDHLSLVAGRAVSSNTQTHRTQTVISDRFYEGERSLYAADNVMLKKVRFYPGESPLKHSQSIVAKQCEFMGKYPFWHSEQVTIEQCLFTVYARAAIWYSQDVTMKNCVVEAPKMFRRVSNLTIEDSRFPNAGETLWMCDYIRIRNVEMRSADYVFMNGENIDIDGLKLQGNYSFQDAKNVTIRNAYLDSKDAFWGTENVTVYDSILDGEYLGWHSKNLRLVNCTIRGEQPLCYAENLVMENCVMEQTDLCFEYSSLNADIVSDIISVKNPLAGEIKAHSIGEIIIDKHSRDPNACIIQTKEEE</sequence>
<dbReference type="InterPro" id="IPR022208">
    <property type="entry name" value="DUF3737"/>
</dbReference>
<evidence type="ECO:0008006" key="3">
    <source>
        <dbReference type="Google" id="ProtNLM"/>
    </source>
</evidence>
<dbReference type="InterPro" id="IPR012334">
    <property type="entry name" value="Pectin_lyas_fold"/>
</dbReference>
<proteinExistence type="predicted"/>
<dbReference type="OrthoDB" id="9803285at2"/>
<protein>
    <recommendedName>
        <fullName evidence="3">DUF3737 family protein</fullName>
    </recommendedName>
</protein>
<organism evidence="1 2">
    <name type="scientific">Vibrio xiamenensis</name>
    <dbReference type="NCBI Taxonomy" id="861298"/>
    <lineage>
        <taxon>Bacteria</taxon>
        <taxon>Pseudomonadati</taxon>
        <taxon>Pseudomonadota</taxon>
        <taxon>Gammaproteobacteria</taxon>
        <taxon>Vibrionales</taxon>
        <taxon>Vibrionaceae</taxon>
        <taxon>Vibrio</taxon>
    </lineage>
</organism>
<dbReference type="RefSeq" id="WP_093273456.1">
    <property type="nucleotide sequence ID" value="NZ_FNDD01000011.1"/>
</dbReference>
<dbReference type="SUPFAM" id="SSF51126">
    <property type="entry name" value="Pectin lyase-like"/>
    <property type="match status" value="1"/>
</dbReference>
<dbReference type="EMBL" id="FNDD01000011">
    <property type="protein sequence ID" value="SDH23227.1"/>
    <property type="molecule type" value="Genomic_DNA"/>
</dbReference>
<keyword evidence="2" id="KW-1185">Reference proteome</keyword>
<dbReference type="AlphaFoldDB" id="A0A1G8AQN6"/>
<reference evidence="1 2" key="1">
    <citation type="submission" date="2016-10" db="EMBL/GenBank/DDBJ databases">
        <authorList>
            <person name="de Groot N.N."/>
        </authorList>
    </citation>
    <scope>NUCLEOTIDE SEQUENCE [LARGE SCALE GENOMIC DNA]</scope>
    <source>
        <strain evidence="1 2">CGMCC 1.10228</strain>
    </source>
</reference>